<sequence length="214" mass="24325">MLPRYSAYLDFALESSSATLNFGGVIANVCKSFEAEAYRIDSKINDKTAIKSAFIRFPGLPHDLGLSPHRSEVLSGKVEVDSNPPAGGITETSVIRRYVMLNLFHYDKASLLSGKLHAILARPYVKGRDLYDLFWYLSDPSWPEPNIRFLTQALFQTNWKGPEINESNWTILVAKKLKDINWDKAVEDTRPFIEKPSDLKLLTKEKVFNTLKSR</sequence>
<comment type="caution">
    <text evidence="1">The sequence shown here is derived from an EMBL/GenBank/DDBJ whole genome shotgun (WGS) entry which is preliminary data.</text>
</comment>
<protein>
    <submittedName>
        <fullName evidence="1">Uncharacterized protein</fullName>
    </submittedName>
</protein>
<feature type="non-terminal residue" evidence="1">
    <location>
        <position position="214"/>
    </location>
</feature>
<accession>X0UN77</accession>
<gene>
    <name evidence="1" type="ORF">S01H1_36776</name>
</gene>
<dbReference type="InterPro" id="IPR014942">
    <property type="entry name" value="AbiEii"/>
</dbReference>
<organism evidence="1">
    <name type="scientific">marine sediment metagenome</name>
    <dbReference type="NCBI Taxonomy" id="412755"/>
    <lineage>
        <taxon>unclassified sequences</taxon>
        <taxon>metagenomes</taxon>
        <taxon>ecological metagenomes</taxon>
    </lineage>
</organism>
<name>X0UN77_9ZZZZ</name>
<dbReference type="EMBL" id="BARS01023067">
    <property type="protein sequence ID" value="GAG07219.1"/>
    <property type="molecule type" value="Genomic_DNA"/>
</dbReference>
<dbReference type="AlphaFoldDB" id="X0UN77"/>
<evidence type="ECO:0000313" key="1">
    <source>
        <dbReference type="EMBL" id="GAG07219.1"/>
    </source>
</evidence>
<reference evidence="1" key="1">
    <citation type="journal article" date="2014" name="Front. Microbiol.">
        <title>High frequency of phylogenetically diverse reductive dehalogenase-homologous genes in deep subseafloor sedimentary metagenomes.</title>
        <authorList>
            <person name="Kawai M."/>
            <person name="Futagami T."/>
            <person name="Toyoda A."/>
            <person name="Takaki Y."/>
            <person name="Nishi S."/>
            <person name="Hori S."/>
            <person name="Arai W."/>
            <person name="Tsubouchi T."/>
            <person name="Morono Y."/>
            <person name="Uchiyama I."/>
            <person name="Ito T."/>
            <person name="Fujiyama A."/>
            <person name="Inagaki F."/>
            <person name="Takami H."/>
        </authorList>
    </citation>
    <scope>NUCLEOTIDE SEQUENCE</scope>
    <source>
        <strain evidence="1">Expedition CK06-06</strain>
    </source>
</reference>
<proteinExistence type="predicted"/>
<dbReference type="Pfam" id="PF08843">
    <property type="entry name" value="AbiEii"/>
    <property type="match status" value="1"/>
</dbReference>